<organism evidence="14 15">
    <name type="scientific">Gibberella fujikuroi (strain CBS 195.34 / IMI 58289 / NRRL A-6831)</name>
    <name type="common">Bakanae and foot rot disease fungus</name>
    <name type="synonym">Fusarium fujikuroi</name>
    <dbReference type="NCBI Taxonomy" id="1279085"/>
    <lineage>
        <taxon>Eukaryota</taxon>
        <taxon>Fungi</taxon>
        <taxon>Dikarya</taxon>
        <taxon>Ascomycota</taxon>
        <taxon>Pezizomycotina</taxon>
        <taxon>Sordariomycetes</taxon>
        <taxon>Hypocreomycetidae</taxon>
        <taxon>Hypocreales</taxon>
        <taxon>Nectriaceae</taxon>
        <taxon>Fusarium</taxon>
        <taxon>Fusarium fujikuroi species complex</taxon>
    </lineage>
</organism>
<dbReference type="Pfam" id="PF02375">
    <property type="entry name" value="JmjN"/>
    <property type="match status" value="1"/>
</dbReference>
<dbReference type="PHI-base" id="PHI:8300"/>
<feature type="domain" description="JmjN" evidence="12">
    <location>
        <begin position="91"/>
        <end position="132"/>
    </location>
</feature>
<keyword evidence="2" id="KW-0479">Metal-binding</keyword>
<feature type="region of interest" description="Disordered" evidence="9">
    <location>
        <begin position="1009"/>
        <end position="1033"/>
    </location>
</feature>
<dbReference type="PROSITE" id="PS51011">
    <property type="entry name" value="ARID"/>
    <property type="match status" value="1"/>
</dbReference>
<dbReference type="SUPFAM" id="SSF57903">
    <property type="entry name" value="FYVE/PHD zinc finger"/>
    <property type="match status" value="2"/>
</dbReference>
<name>S0DWK6_GIBF5</name>
<dbReference type="PROSITE" id="PS51184">
    <property type="entry name" value="JMJC"/>
    <property type="match status" value="1"/>
</dbReference>
<dbReference type="CDD" id="cd15518">
    <property type="entry name" value="PHD_Ecm5p_Lid2p_like"/>
    <property type="match status" value="1"/>
</dbReference>
<feature type="compositionally biased region" description="Polar residues" evidence="9">
    <location>
        <begin position="1012"/>
        <end position="1025"/>
    </location>
</feature>
<dbReference type="SUPFAM" id="SSF46774">
    <property type="entry name" value="ARID-like"/>
    <property type="match status" value="1"/>
</dbReference>
<dbReference type="VEuPathDB" id="FungiDB:FFUJ_13017"/>
<dbReference type="Pfam" id="PF00628">
    <property type="entry name" value="PHD"/>
    <property type="match status" value="2"/>
</dbReference>
<dbReference type="InterPro" id="IPR019786">
    <property type="entry name" value="Zinc_finger_PHD-type_CS"/>
</dbReference>
<evidence type="ECO:0000256" key="4">
    <source>
        <dbReference type="ARBA" id="ARBA00022771"/>
    </source>
</evidence>
<feature type="domain" description="PHD-type" evidence="10">
    <location>
        <begin position="469"/>
        <end position="519"/>
    </location>
</feature>
<protein>
    <submittedName>
        <fullName evidence="14">Related to regulator protein rum1</fullName>
    </submittedName>
</protein>
<comment type="subcellular location">
    <subcellularLocation>
        <location evidence="1">Nucleus</location>
    </subcellularLocation>
</comment>
<dbReference type="InterPro" id="IPR001606">
    <property type="entry name" value="ARID_dom"/>
</dbReference>
<feature type="region of interest" description="Disordered" evidence="9">
    <location>
        <begin position="275"/>
        <end position="475"/>
    </location>
</feature>
<feature type="region of interest" description="Disordered" evidence="9">
    <location>
        <begin position="1564"/>
        <end position="1604"/>
    </location>
</feature>
<dbReference type="SMART" id="SM00558">
    <property type="entry name" value="JmjC"/>
    <property type="match status" value="1"/>
</dbReference>
<evidence type="ECO:0000259" key="13">
    <source>
        <dbReference type="PROSITE" id="PS51184"/>
    </source>
</evidence>
<evidence type="ECO:0000256" key="9">
    <source>
        <dbReference type="SAM" id="MobiDB-lite"/>
    </source>
</evidence>
<dbReference type="Pfam" id="PF08429">
    <property type="entry name" value="PLU-1"/>
    <property type="match status" value="1"/>
</dbReference>
<dbReference type="InterPro" id="IPR013083">
    <property type="entry name" value="Znf_RING/FYVE/PHD"/>
</dbReference>
<keyword evidence="5" id="KW-0862">Zinc</keyword>
<proteinExistence type="predicted"/>
<dbReference type="EMBL" id="HF679026">
    <property type="protein sequence ID" value="CCT66850.1"/>
    <property type="molecule type" value="Genomic_DNA"/>
</dbReference>
<dbReference type="Pfam" id="PF02373">
    <property type="entry name" value="JmjC"/>
    <property type="match status" value="1"/>
</dbReference>
<keyword evidence="4 8" id="KW-0863">Zinc-finger</keyword>
<evidence type="ECO:0000313" key="14">
    <source>
        <dbReference type="EMBL" id="CCT66850.1"/>
    </source>
</evidence>
<feature type="compositionally biased region" description="Polar residues" evidence="9">
    <location>
        <begin position="384"/>
        <end position="400"/>
    </location>
</feature>
<dbReference type="Gene3D" id="3.30.40.10">
    <property type="entry name" value="Zinc/RING finger domain, C3HC4 (zinc finger)"/>
    <property type="match status" value="2"/>
</dbReference>
<feature type="compositionally biased region" description="Basic and acidic residues" evidence="9">
    <location>
        <begin position="460"/>
        <end position="473"/>
    </location>
</feature>
<evidence type="ECO:0000313" key="15">
    <source>
        <dbReference type="Proteomes" id="UP000016800"/>
    </source>
</evidence>
<dbReference type="InterPro" id="IPR036431">
    <property type="entry name" value="ARID_dom_sf"/>
</dbReference>
<dbReference type="InterPro" id="IPR004198">
    <property type="entry name" value="Znf_C5HC2"/>
</dbReference>
<dbReference type="GO" id="GO:0005634">
    <property type="term" value="C:nucleus"/>
    <property type="evidence" value="ECO:0007669"/>
    <property type="project" value="UniProtKB-SubCell"/>
</dbReference>
<feature type="compositionally biased region" description="Polar residues" evidence="9">
    <location>
        <begin position="39"/>
        <end position="58"/>
    </location>
</feature>
<dbReference type="RefSeq" id="XP_023428931.1">
    <property type="nucleotide sequence ID" value="XM_023575653.1"/>
</dbReference>
<dbReference type="PANTHER" id="PTHR10694:SF33">
    <property type="entry name" value="LYSINE-SPECIFIC DEMETHYLASE 5"/>
    <property type="match status" value="1"/>
</dbReference>
<dbReference type="GO" id="GO:0008270">
    <property type="term" value="F:zinc ion binding"/>
    <property type="evidence" value="ECO:0007669"/>
    <property type="project" value="UniProtKB-KW"/>
</dbReference>
<dbReference type="SMART" id="SM01014">
    <property type="entry name" value="ARID"/>
    <property type="match status" value="1"/>
</dbReference>
<evidence type="ECO:0000256" key="6">
    <source>
        <dbReference type="ARBA" id="ARBA00023004"/>
    </source>
</evidence>
<dbReference type="Pfam" id="PF02928">
    <property type="entry name" value="zf-C5HC2"/>
    <property type="match status" value="1"/>
</dbReference>
<feature type="compositionally biased region" description="Polar residues" evidence="9">
    <location>
        <begin position="338"/>
        <end position="352"/>
    </location>
</feature>
<evidence type="ECO:0000256" key="7">
    <source>
        <dbReference type="ARBA" id="ARBA00023242"/>
    </source>
</evidence>
<dbReference type="STRING" id="1279085.S0DWK6"/>
<feature type="compositionally biased region" description="Polar residues" evidence="9">
    <location>
        <begin position="359"/>
        <end position="372"/>
    </location>
</feature>
<evidence type="ECO:0000259" key="10">
    <source>
        <dbReference type="PROSITE" id="PS50016"/>
    </source>
</evidence>
<dbReference type="SMART" id="SM00501">
    <property type="entry name" value="BRIGHT"/>
    <property type="match status" value="1"/>
</dbReference>
<evidence type="ECO:0000256" key="5">
    <source>
        <dbReference type="ARBA" id="ARBA00022833"/>
    </source>
</evidence>
<dbReference type="SMART" id="SM00545">
    <property type="entry name" value="JmjN"/>
    <property type="match status" value="1"/>
</dbReference>
<feature type="domain" description="ARID" evidence="11">
    <location>
        <begin position="170"/>
        <end position="263"/>
    </location>
</feature>
<dbReference type="PROSITE" id="PS01359">
    <property type="entry name" value="ZF_PHD_1"/>
    <property type="match status" value="2"/>
</dbReference>
<feature type="domain" description="JmjC" evidence="13">
    <location>
        <begin position="611"/>
        <end position="777"/>
    </location>
</feature>
<feature type="compositionally biased region" description="Polar residues" evidence="9">
    <location>
        <begin position="1582"/>
        <end position="1594"/>
    </location>
</feature>
<evidence type="ECO:0000256" key="3">
    <source>
        <dbReference type="ARBA" id="ARBA00022737"/>
    </source>
</evidence>
<dbReference type="InterPro" id="IPR001965">
    <property type="entry name" value="Znf_PHD"/>
</dbReference>
<dbReference type="InterPro" id="IPR003349">
    <property type="entry name" value="JmjN"/>
</dbReference>
<dbReference type="Gene3D" id="1.10.150.60">
    <property type="entry name" value="ARID DNA-binding domain"/>
    <property type="match status" value="1"/>
</dbReference>
<feature type="compositionally biased region" description="Polar residues" evidence="9">
    <location>
        <begin position="284"/>
        <end position="299"/>
    </location>
</feature>
<dbReference type="SUPFAM" id="SSF51197">
    <property type="entry name" value="Clavaminate synthase-like"/>
    <property type="match status" value="1"/>
</dbReference>
<dbReference type="Pfam" id="PF01388">
    <property type="entry name" value="ARID"/>
    <property type="match status" value="1"/>
</dbReference>
<evidence type="ECO:0000256" key="1">
    <source>
        <dbReference type="ARBA" id="ARBA00004123"/>
    </source>
</evidence>
<accession>S0DWK6</accession>
<feature type="compositionally biased region" description="Basic and acidic residues" evidence="9">
    <location>
        <begin position="1707"/>
        <end position="1733"/>
    </location>
</feature>
<feature type="region of interest" description="Disordered" evidence="9">
    <location>
        <begin position="1701"/>
        <end position="1738"/>
    </location>
</feature>
<dbReference type="GO" id="GO:0034647">
    <property type="term" value="F:histone H3K4me/H3K4me2/H3K4me3 demethylase activity"/>
    <property type="evidence" value="ECO:0007669"/>
    <property type="project" value="TreeGrafter"/>
</dbReference>
<dbReference type="Gene3D" id="2.60.120.650">
    <property type="entry name" value="Cupin"/>
    <property type="match status" value="1"/>
</dbReference>
<dbReference type="GeneID" id="35406473"/>
<dbReference type="InterPro" id="IPR003347">
    <property type="entry name" value="JmjC_dom"/>
</dbReference>
<dbReference type="FunFam" id="3.30.40.10:FF:000322">
    <property type="entry name" value="PHD transcription factor (Rum1)"/>
    <property type="match status" value="1"/>
</dbReference>
<reference evidence="15" key="1">
    <citation type="journal article" date="2013" name="PLoS Pathog.">
        <title>Deciphering the cryptic genome: genome-wide analyses of the rice pathogen Fusarium fujikuroi reveal complex regulation of secondary metabolism and novel metabolites.</title>
        <authorList>
            <person name="Wiemann P."/>
            <person name="Sieber C.M."/>
            <person name="von Bargen K.W."/>
            <person name="Studt L."/>
            <person name="Niehaus E.M."/>
            <person name="Espino J.J."/>
            <person name="Huss K."/>
            <person name="Michielse C.B."/>
            <person name="Albermann S."/>
            <person name="Wagner D."/>
            <person name="Bergner S.V."/>
            <person name="Connolly L.R."/>
            <person name="Fischer A."/>
            <person name="Reuter G."/>
            <person name="Kleigrewe K."/>
            <person name="Bald T."/>
            <person name="Wingfield B.D."/>
            <person name="Ophir R."/>
            <person name="Freeman S."/>
            <person name="Hippler M."/>
            <person name="Smith K.M."/>
            <person name="Brown D.W."/>
            <person name="Proctor R.H."/>
            <person name="Munsterkotter M."/>
            <person name="Freitag M."/>
            <person name="Humpf H.U."/>
            <person name="Guldener U."/>
            <person name="Tudzynski B."/>
        </authorList>
    </citation>
    <scope>NUCLEOTIDE SEQUENCE [LARGE SCALE GENOMIC DNA]</scope>
    <source>
        <strain evidence="15">CBS 195.34 / IMI 58289 / NRRL A-6831</strain>
    </source>
</reference>
<dbReference type="GO" id="GO:0006355">
    <property type="term" value="P:regulation of DNA-templated transcription"/>
    <property type="evidence" value="ECO:0007669"/>
    <property type="project" value="TreeGrafter"/>
</dbReference>
<feature type="region of interest" description="Disordered" evidence="9">
    <location>
        <begin position="1"/>
        <end position="97"/>
    </location>
</feature>
<dbReference type="PROSITE" id="PS51183">
    <property type="entry name" value="JMJN"/>
    <property type="match status" value="1"/>
</dbReference>
<evidence type="ECO:0000259" key="12">
    <source>
        <dbReference type="PROSITE" id="PS51183"/>
    </source>
</evidence>
<dbReference type="PANTHER" id="PTHR10694">
    <property type="entry name" value="LYSINE-SPECIFIC DEMETHYLASE"/>
    <property type="match status" value="1"/>
</dbReference>
<feature type="domain" description="PHD-type" evidence="10">
    <location>
        <begin position="1338"/>
        <end position="1387"/>
    </location>
</feature>
<dbReference type="InterPro" id="IPR011011">
    <property type="entry name" value="Znf_FYVE_PHD"/>
</dbReference>
<dbReference type="InterPro" id="IPR013637">
    <property type="entry name" value="Lys_sp_deMease-like_dom"/>
</dbReference>
<dbReference type="PROSITE" id="PS50016">
    <property type="entry name" value="ZF_PHD_2"/>
    <property type="match status" value="2"/>
</dbReference>
<dbReference type="FunFam" id="1.10.150.60:FF:000010">
    <property type="entry name" value="PHD transcription factor (Rum1)"/>
    <property type="match status" value="1"/>
</dbReference>
<dbReference type="CDD" id="cd16100">
    <property type="entry name" value="ARID"/>
    <property type="match status" value="1"/>
</dbReference>
<gene>
    <name evidence="14" type="ORF">FFUJ_13017</name>
</gene>
<dbReference type="GO" id="GO:0003677">
    <property type="term" value="F:DNA binding"/>
    <property type="evidence" value="ECO:0007669"/>
    <property type="project" value="InterPro"/>
</dbReference>
<keyword evidence="7" id="KW-0539">Nucleus</keyword>
<dbReference type="FunFam" id="2.60.120.650:FF:000014">
    <property type="entry name" value="PHD transcription factor (Rum1)"/>
    <property type="match status" value="1"/>
</dbReference>
<keyword evidence="6" id="KW-0408">Iron</keyword>
<dbReference type="InterPro" id="IPR019787">
    <property type="entry name" value="Znf_PHD-finger"/>
</dbReference>
<feature type="region of interest" description="Disordered" evidence="9">
    <location>
        <begin position="1515"/>
        <end position="1534"/>
    </location>
</feature>
<dbReference type="GO" id="GO:0000785">
    <property type="term" value="C:chromatin"/>
    <property type="evidence" value="ECO:0007669"/>
    <property type="project" value="TreeGrafter"/>
</dbReference>
<keyword evidence="15" id="KW-1185">Reference proteome</keyword>
<keyword evidence="3" id="KW-0677">Repeat</keyword>
<evidence type="ECO:0000256" key="2">
    <source>
        <dbReference type="ARBA" id="ARBA00022723"/>
    </source>
</evidence>
<feature type="region of interest" description="Disordered" evidence="9">
    <location>
        <begin position="1309"/>
        <end position="1329"/>
    </location>
</feature>
<feature type="compositionally biased region" description="Low complexity" evidence="9">
    <location>
        <begin position="1"/>
        <end position="22"/>
    </location>
</feature>
<dbReference type="HOGENOM" id="CLU_000991_0_0_1"/>
<dbReference type="SMART" id="SM00249">
    <property type="entry name" value="PHD"/>
    <property type="match status" value="2"/>
</dbReference>
<dbReference type="Proteomes" id="UP000016800">
    <property type="component" value="Chromosome IV"/>
</dbReference>
<sequence length="1787" mass="202031">MVSVPTVGAAAPAATHSTNASTRSSPSAPAGTSKPKPKVNSNGYHPINPQTPLSSLTSAPLDLTSVERRGQPTAVREPVVKQSRPHGLQEAPTYRPTEEEWKDPFEYLRKITPEAKNFGICKIIPPDSWNPDFAIDTEVRQSAHSQRVQAINKFHFRTRKQELNSVEGSTRANLTYLDGLSKFHKQHGTNLHRLPYVDKKPLDLYRLKKAVESRGGFEKVCKHKKWAEIGRDLGYSGKIMSSLSTSLKNSYQRWLCPYEEYLRLAKPGVHQQLEQEYGGPLTPSPAQTPAKRSNVNTPLSIRGDSPARNASDALQANIIGVKRETDGDTPMPDAMPSQAPTSGGFTPVNSGGFTPANAGFTSVNRSVTSEPKSFTPDPKRFDSPASSAKNTPDNRASSLKETALKRQLSCESSSESARKDIDMEDPEAASGRRSKRLKKDAVPTVAGSHMTPFRPSVPRIPREEPPPPGEKCETCGNGEDSGSLLICESCDHSYHPACLDPPLKRKPDNEWNCARCLVGDGQFGFEEGGLYSLKQFQQKANDFKQGYFEKKMPFDHELNCHRPVTEEDVETEFWRLVADLEETVEVEYGADIHCTTHGSGFPTAERHPQNPYATDPWNLNVLPFHPESLFRHIKSDISGMTVPWVYVGMIFSTFCWHNEDHYAYSANYQHLGATKTWYGIPGEDAEKFENAMKEAVPELFETQPDLLFQLVTLLTPEQLKKAGVRVYALDQRAGQLVITFPQAYHAGFNHGFNFNEAVNFAPHDWEPFGLAGVERLQLFRRQPCFSHDELLWTAAESAATGLTIQTAKWLAPALDRIHKRELYQREQFVARHLETAPHHCKIGGGNEDTCSLTLKIEDEDVQDEDEQCCSYCKAFSYLSRFKCLQSGKVLCLLHAGYHACCDLPEQARFQGEGHVLFFRKADEDMGAIYRKVMEKAQTPELWEEKYDKLLEEEARPSLKSLRALLHEGERIPYTLPSFPVLQDFVNRCNDWVGEATNFIVRKQQNRHKNDKAWQSSMRKSIGNSEQDQKERESRNVSNIYRLLDEAEHIGFDCPEIFQLQERAEAVKQFQTTAAQALRNTSTLSQKTVKELLEEGRGFNVDIPEVDQLVKVLEQSEWNEKAFTNRGVYMTLQEVQDLIEEGCKLGIPTYNDHLTYYRDQMHAGQQWEKKAKELIVAEFVHYPQLEALSRQVQINVLPVSQETLSAVDQILHKQREAQRQIVSLLDRCRLPDLHDRPKYSEVVEIQKRLEDLNSKPDGTLELENERKRHEDWMRKGKKLFGKSNAPLHILKSHLEYVLERNMDCFDIENDTPRMPGEPVSREVSPEQGSSKWDESRSRQVFCICRRVEAGMMIECEMCHEWYHYKCLKIARGKVKEDDKYTCPICDWRMKIPRDASRPKLEELLALAEEMATLPFQPEEEEVLNKIIDNAQNFRNHIANYCNPLLSTEAEAETQRFYLRKIEGAEVLLTYETNFFRQELHKWCPVAPEAPPIQEQSRSTRKPRPTKLQKMLVEYGVDNPDDLPEHARGKANSLRRKAANAEAAAAAASHSTGGIGSGYGGSGYYPRSGEAGSPNSHGDRRESQSSGHSRTNSVNLGNGMHAGPLGAGGPQLVVDYSSMSLEDRILQGHDDGLNFQTDAEKSKALEILARTELGRKQAEAMWGPNVWGTGRGSIERRVSNPMDEEMIKQEDGNVDQMFKEMTNQDEDDEKKTDTGGGCHHDHSVLGKGEKWDGRSSRRGMSLQGLTRGDGVFVRFKNTKKEKESGRVGYSIWCLFFELSLFVRDSYKGV</sequence>
<evidence type="ECO:0000259" key="11">
    <source>
        <dbReference type="PROSITE" id="PS51011"/>
    </source>
</evidence>
<evidence type="ECO:0000256" key="8">
    <source>
        <dbReference type="PROSITE-ProRule" id="PRU00146"/>
    </source>
</evidence>